<protein>
    <recommendedName>
        <fullName evidence="5">Sulfotransferase domain-containing protein</fullName>
    </recommendedName>
</protein>
<accession>A0A1Q9CH20</accession>
<keyword evidence="2" id="KW-0732">Signal</keyword>
<comment type="caution">
    <text evidence="3">The sequence shown here is derived from an EMBL/GenBank/DDBJ whole genome shotgun (WGS) entry which is preliminary data.</text>
</comment>
<evidence type="ECO:0000256" key="2">
    <source>
        <dbReference type="SAM" id="SignalP"/>
    </source>
</evidence>
<sequence length="371" mass="40382">MLRLTSLVVLATSSAAAVRCADQESGEDVSMLTVGRGRLSSPCDKGHFAVTKKVVSSKVRFVFFAGVENTGHHVWSDMLSRLPVHFSQSLQDALDSKDGRIKPQGGHGGVFGSSSSVDREDSAKTVVQIMSHMASNLSSTPGCKVVPLNLVTNMISYPNGGGPDRVFQNPDLLALAKLAESAGVDLRIVLLVRHPAYMIPSRARTDASNIFHDIQIITMTLALLSAQLNLLDPEMVGCWSYDDPTTITRLPELLSFMGFCGEDLDLGRRSMEEVFKPSNRPPASKAEQEMLAVRAQLLEEFREVQAEICVQKQQAMAELQAAKEDLRERGSARLCLAVRVKAKGTSPSSSNLSNVTNDKGEVNLTVFEFFI</sequence>
<keyword evidence="4" id="KW-1185">Reference proteome</keyword>
<feature type="signal peptide" evidence="2">
    <location>
        <begin position="1"/>
        <end position="16"/>
    </location>
</feature>
<dbReference type="Proteomes" id="UP000186817">
    <property type="component" value="Unassembled WGS sequence"/>
</dbReference>
<name>A0A1Q9CH20_SYMMI</name>
<evidence type="ECO:0000256" key="1">
    <source>
        <dbReference type="SAM" id="MobiDB-lite"/>
    </source>
</evidence>
<reference evidence="3 4" key="1">
    <citation type="submission" date="2016-02" db="EMBL/GenBank/DDBJ databases">
        <title>Genome analysis of coral dinoflagellate symbionts highlights evolutionary adaptations to a symbiotic lifestyle.</title>
        <authorList>
            <person name="Aranda M."/>
            <person name="Li Y."/>
            <person name="Liew Y.J."/>
            <person name="Baumgarten S."/>
            <person name="Simakov O."/>
            <person name="Wilson M."/>
            <person name="Piel J."/>
            <person name="Ashoor H."/>
            <person name="Bougouffa S."/>
            <person name="Bajic V.B."/>
            <person name="Ryu T."/>
            <person name="Ravasi T."/>
            <person name="Bayer T."/>
            <person name="Micklem G."/>
            <person name="Kim H."/>
            <person name="Bhak J."/>
            <person name="Lajeunesse T.C."/>
            <person name="Voolstra C.R."/>
        </authorList>
    </citation>
    <scope>NUCLEOTIDE SEQUENCE [LARGE SCALE GENOMIC DNA]</scope>
    <source>
        <strain evidence="3 4">CCMP2467</strain>
    </source>
</reference>
<evidence type="ECO:0000313" key="3">
    <source>
        <dbReference type="EMBL" id="OLP82166.1"/>
    </source>
</evidence>
<proteinExistence type="predicted"/>
<feature type="region of interest" description="Disordered" evidence="1">
    <location>
        <begin position="97"/>
        <end position="117"/>
    </location>
</feature>
<feature type="chain" id="PRO_5012909462" description="Sulfotransferase domain-containing protein" evidence="2">
    <location>
        <begin position="17"/>
        <end position="371"/>
    </location>
</feature>
<evidence type="ECO:0000313" key="4">
    <source>
        <dbReference type="Proteomes" id="UP000186817"/>
    </source>
</evidence>
<organism evidence="3 4">
    <name type="scientific">Symbiodinium microadriaticum</name>
    <name type="common">Dinoflagellate</name>
    <name type="synonym">Zooxanthella microadriatica</name>
    <dbReference type="NCBI Taxonomy" id="2951"/>
    <lineage>
        <taxon>Eukaryota</taxon>
        <taxon>Sar</taxon>
        <taxon>Alveolata</taxon>
        <taxon>Dinophyceae</taxon>
        <taxon>Suessiales</taxon>
        <taxon>Symbiodiniaceae</taxon>
        <taxon>Symbiodinium</taxon>
    </lineage>
</organism>
<dbReference type="AlphaFoldDB" id="A0A1Q9CH20"/>
<dbReference type="OrthoDB" id="205072at2759"/>
<evidence type="ECO:0008006" key="5">
    <source>
        <dbReference type="Google" id="ProtNLM"/>
    </source>
</evidence>
<gene>
    <name evidence="3" type="ORF">AK812_SmicGene37211</name>
</gene>
<dbReference type="EMBL" id="LSRX01001219">
    <property type="protein sequence ID" value="OLP82166.1"/>
    <property type="molecule type" value="Genomic_DNA"/>
</dbReference>